<dbReference type="Proteomes" id="UP001174677">
    <property type="component" value="Chromosome 17"/>
</dbReference>
<comment type="caution">
    <text evidence="1">The sequence shown here is derived from an EMBL/GenBank/DDBJ whole genome shotgun (WGS) entry which is preliminary data.</text>
</comment>
<name>A0ABQ9KLF6_HEVBR</name>
<evidence type="ECO:0000313" key="1">
    <source>
        <dbReference type="EMBL" id="KAJ9141209.1"/>
    </source>
</evidence>
<accession>A0ABQ9KLF6</accession>
<protein>
    <submittedName>
        <fullName evidence="1">Uncharacterized protein</fullName>
    </submittedName>
</protein>
<proteinExistence type="predicted"/>
<sequence length="72" mass="8347">VIIGLWIVLWGKAKDFEELKKEMHMKLQENKSRIVQVIVDESLEKKNCKADDLREPLLSHKSADEDKNNAIS</sequence>
<gene>
    <name evidence="1" type="ORF">P3X46_031775</name>
</gene>
<reference evidence="1" key="1">
    <citation type="journal article" date="2023" name="Plant Biotechnol. J.">
        <title>Chromosome-level wild Hevea brasiliensis genome provides new tools for genomic-assisted breeding and valuable loci to elevate rubber yield.</title>
        <authorList>
            <person name="Cheng H."/>
            <person name="Song X."/>
            <person name="Hu Y."/>
            <person name="Wu T."/>
            <person name="Yang Q."/>
            <person name="An Z."/>
            <person name="Feng S."/>
            <person name="Deng Z."/>
            <person name="Wu W."/>
            <person name="Zeng X."/>
            <person name="Tu M."/>
            <person name="Wang X."/>
            <person name="Huang H."/>
        </authorList>
    </citation>
    <scope>NUCLEOTIDE SEQUENCE</scope>
    <source>
        <strain evidence="1">MT/VB/25A 57/8</strain>
    </source>
</reference>
<keyword evidence="2" id="KW-1185">Reference proteome</keyword>
<dbReference type="EMBL" id="JARPOI010000017">
    <property type="protein sequence ID" value="KAJ9141209.1"/>
    <property type="molecule type" value="Genomic_DNA"/>
</dbReference>
<evidence type="ECO:0000313" key="2">
    <source>
        <dbReference type="Proteomes" id="UP001174677"/>
    </source>
</evidence>
<organism evidence="1 2">
    <name type="scientific">Hevea brasiliensis</name>
    <name type="common">Para rubber tree</name>
    <name type="synonym">Siphonia brasiliensis</name>
    <dbReference type="NCBI Taxonomy" id="3981"/>
    <lineage>
        <taxon>Eukaryota</taxon>
        <taxon>Viridiplantae</taxon>
        <taxon>Streptophyta</taxon>
        <taxon>Embryophyta</taxon>
        <taxon>Tracheophyta</taxon>
        <taxon>Spermatophyta</taxon>
        <taxon>Magnoliopsida</taxon>
        <taxon>eudicotyledons</taxon>
        <taxon>Gunneridae</taxon>
        <taxon>Pentapetalae</taxon>
        <taxon>rosids</taxon>
        <taxon>fabids</taxon>
        <taxon>Malpighiales</taxon>
        <taxon>Euphorbiaceae</taxon>
        <taxon>Crotonoideae</taxon>
        <taxon>Micrandreae</taxon>
        <taxon>Hevea</taxon>
    </lineage>
</organism>
<feature type="non-terminal residue" evidence="1">
    <location>
        <position position="1"/>
    </location>
</feature>